<dbReference type="RefSeq" id="WP_014127463.1">
    <property type="nucleotide sequence ID" value="NC_016070.1"/>
</dbReference>
<dbReference type="PANTHER" id="PTHR39323">
    <property type="entry name" value="BLR1149 PROTEIN"/>
    <property type="match status" value="1"/>
</dbReference>
<dbReference type="Gene3D" id="3.60.21.10">
    <property type="match status" value="1"/>
</dbReference>
<evidence type="ECO:0000313" key="2">
    <source>
        <dbReference type="EMBL" id="CCC82209.1"/>
    </source>
</evidence>
<dbReference type="OrthoDB" id="18264at2157"/>
<proteinExistence type="predicted"/>
<keyword evidence="3" id="KW-1185">Reference proteome</keyword>
<protein>
    <submittedName>
        <fullName evidence="2">ICC-like phosphoesterases</fullName>
    </submittedName>
</protein>
<feature type="domain" description="Calcineurin-like phosphoesterase" evidence="1">
    <location>
        <begin position="12"/>
        <end position="177"/>
    </location>
</feature>
<dbReference type="Proteomes" id="UP000002654">
    <property type="component" value="Chromosome"/>
</dbReference>
<dbReference type="HOGENOM" id="CLU_075478_0_0_2"/>
<dbReference type="eggNOG" id="arCOG01150">
    <property type="taxonomic scope" value="Archaea"/>
</dbReference>
<evidence type="ECO:0000259" key="1">
    <source>
        <dbReference type="Pfam" id="PF00149"/>
    </source>
</evidence>
<dbReference type="PIRSF" id="PIRSF000887">
    <property type="entry name" value="Pesterase_MJ0037"/>
    <property type="match status" value="1"/>
</dbReference>
<reference evidence="2 3" key="1">
    <citation type="journal article" date="2011" name="PLoS ONE">
        <title>The complete genome sequence of Thermoproteus tenax: a physiologically versatile member of the Crenarchaeota.</title>
        <authorList>
            <person name="Siebers B."/>
            <person name="Zaparty M."/>
            <person name="Raddatz G."/>
            <person name="Tjaden B."/>
            <person name="Albers S.V."/>
            <person name="Bell S.D."/>
            <person name="Blombach F."/>
            <person name="Kletzin A."/>
            <person name="Kyrpides N."/>
            <person name="Lanz C."/>
            <person name="Plagens A."/>
            <person name="Rampp M."/>
            <person name="Rosinus A."/>
            <person name="von Jan M."/>
            <person name="Makarova K.S."/>
            <person name="Klenk H.P."/>
            <person name="Schuster S.C."/>
            <person name="Hensel R."/>
        </authorList>
    </citation>
    <scope>NUCLEOTIDE SEQUENCE [LARGE SCALE GENOMIC DNA]</scope>
    <source>
        <strain evidence="3">ATCC 35583 / DSM 2078 / JCM 9277 / NBRC 100435 / Kra 1</strain>
    </source>
</reference>
<dbReference type="KEGG" id="ttn:TTX_1584"/>
<name>G4RKW4_THETK</name>
<accession>G4RKW4</accession>
<gene>
    <name evidence="2" type="ordered locus">TTX_1584</name>
</gene>
<evidence type="ECO:0000313" key="3">
    <source>
        <dbReference type="Proteomes" id="UP000002654"/>
    </source>
</evidence>
<dbReference type="EMBL" id="FN869859">
    <property type="protein sequence ID" value="CCC82209.1"/>
    <property type="molecule type" value="Genomic_DNA"/>
</dbReference>
<dbReference type="InterPro" id="IPR024173">
    <property type="entry name" value="Pesterase_MJ0037-like"/>
</dbReference>
<dbReference type="Pfam" id="PF00149">
    <property type="entry name" value="Metallophos"/>
    <property type="match status" value="1"/>
</dbReference>
<dbReference type="SUPFAM" id="SSF56300">
    <property type="entry name" value="Metallo-dependent phosphatases"/>
    <property type="match status" value="1"/>
</dbReference>
<dbReference type="PATRIC" id="fig|768679.9.peg.1606"/>
<dbReference type="CDD" id="cd07391">
    <property type="entry name" value="MPP_PF1019"/>
    <property type="match status" value="1"/>
</dbReference>
<dbReference type="GeneID" id="11262464"/>
<organism evidence="2 3">
    <name type="scientific">Thermoproteus tenax (strain ATCC 35583 / DSM 2078 / JCM 9277 / NBRC 100435 / Kra 1)</name>
    <dbReference type="NCBI Taxonomy" id="768679"/>
    <lineage>
        <taxon>Archaea</taxon>
        <taxon>Thermoproteota</taxon>
        <taxon>Thermoprotei</taxon>
        <taxon>Thermoproteales</taxon>
        <taxon>Thermoproteaceae</taxon>
        <taxon>Thermoproteus</taxon>
    </lineage>
</organism>
<dbReference type="STRING" id="768679.TTX_1584"/>
<dbReference type="PANTHER" id="PTHR39323:SF1">
    <property type="entry name" value="BLR1149 PROTEIN"/>
    <property type="match status" value="1"/>
</dbReference>
<sequence>MRGLVVKIGRERILLVADTHVGYEVELRLNGIYATSQTARLRKNLIEWGEEVGANTLAILGDIKHELPVPRETASEVREFLKDLSKSFERVILIPGNHDSMIDEIADGIQGVYVADSRGVLLEGPRNVLLLHGHAKPRPEDLAASDVLVMGHTHPALSIVDEIGYISREPVILKITQNKGELFRRMFGGEAEGGYIKVVVLPASHPLITGYDIINLIQLNNDERTIMKYMNLDYRSIEVYLTDFTFLGTLDVVAESKEESRLEMVTS</sequence>
<dbReference type="AlphaFoldDB" id="G4RKW4"/>
<dbReference type="InterPro" id="IPR029052">
    <property type="entry name" value="Metallo-depent_PP-like"/>
</dbReference>
<dbReference type="GO" id="GO:0016787">
    <property type="term" value="F:hydrolase activity"/>
    <property type="evidence" value="ECO:0007669"/>
    <property type="project" value="InterPro"/>
</dbReference>
<dbReference type="PaxDb" id="768679-TTX_1584"/>
<dbReference type="InterPro" id="IPR004843">
    <property type="entry name" value="Calcineurin-like_PHP"/>
</dbReference>